<name>A0ACC2HYL7_9PLEO</name>
<accession>A0ACC2HYL7</accession>
<sequence length="1401" mass="154591">MNGQLPDPAYTRYWDEQRKSPGTPPVNWSRKHGQIEALESVVHCITPSYNLRCKGLRPPTVPPATARGMTQSVLDSGLDKHESGHHSANVDASKNNNAQLKYSAGESESSQIHSNVASTPPGQRPVSQMSDLDVLHTRLSNAHLLAHHQFELHPAGGVSYKPHAVGPARHGRQPSHSLLPHLKPTPGAHGPGSVKLTQQEAETFRSLEVPSALCCIRRDEEDLAQFFIRFQSLNEGAANAVFSIQADPEVNKTTGFLFVVIRDPGTTATTIPSHMVVDKVLRVSKGLPKSLRSEVIVDGFMADVRPLFVSPKISTTTNQTLEDIDLDKHLMAHLPVVLFDEGISALKKLVPAIQPLNNAAQFGILLPDMSTIPGRNITFEVKPKWLAQSPAAPSHAIRCRTCALQFSRGKGTPEDYICPLRLTKEDAPTSSDVAYIRRWATNALAMQLKNDKNARKPPEVSLESLADHVVAYFSTGDGRTLLLHLKKLQATLDSEGILQRYASPRDDSKFVYDVRLAMTLRDCSLFVVVPLVDGEVTSKLADLDFKSAEKIDDWRDKEATLVNEVVFSSMSSKTAPYEGTTHRPRAQQRASLPDSEDAPIPTYAEASGFAPPEGRPPTATPTATSTAPPPVSTPTAPPRAEVASPPADDELPGYDTIDPKNTEFLLYSTFIHTPNGPAYQLSSPLDSYNSPLRIRRLRAAEIPLAHELPIAFDYSQTLYEVADPPFRDNDYYMVGKKSHCYSSALQITFGWKTWHIREVAGPHSVLKEILTCRKVSTSGGLFGKGKSKSGAVERDGLTEPFEWRDTNGRLMATEGLQLLPGGVVPTVRLSENLDSMWRELMVSCWAARLWATFSKSPFADVEIPNVDLWGLIFDRKDRDFSDDKVLYRAVNSNRKYTFADVKAHATAFGEGLCNLWDWQRNEVLALYTPNDIDVPPIIYGTFFAGGIVTPANPGYSADELAYQLENSDARALITTKAFLKTALQAAKKVGIPDDRVILLGAEKDDTHRVKHWTNIRKTSGALRYRRKKAKPEDLAFLAYSSGTTGLPKGVMLTHRNIVADLLQIKGSVGRWYTSNDDKFLGVLPFFHIYGLTGLVHQILHRGIELVVMPAFDMETFLQAIQEHRITFIYVAPPVIVRLARDKMVDKYDLSSVKMITSGAAPLTKELVDAVHKRLNIRINQAYGLSETSPMTHTQPWDEWYTSVGSVGKMFPNMRAKYISSSGDEVGPGEVGELWLAGPNVFTGYWKNEAATADAITADGYFKTGDIGFQDSRHNFYITDRVKELIKYKGFQVAPAELEGKLLDNEKVEDVAVVGVLDEHMHTEVPRAYVVAVKGAGEPGEKEAKAIVDWIGAKVASHKRLRGGIVFVAEVPKSASGKILRRLLKERAKDDVPLGITSQAKL</sequence>
<evidence type="ECO:0000313" key="1">
    <source>
        <dbReference type="EMBL" id="KAJ8108199.1"/>
    </source>
</evidence>
<evidence type="ECO:0000313" key="2">
    <source>
        <dbReference type="Proteomes" id="UP001153331"/>
    </source>
</evidence>
<reference evidence="1" key="1">
    <citation type="submission" date="2022-11" db="EMBL/GenBank/DDBJ databases">
        <title>Genome Sequence of Boeremia exigua.</title>
        <authorList>
            <person name="Buettner E."/>
        </authorList>
    </citation>
    <scope>NUCLEOTIDE SEQUENCE</scope>
    <source>
        <strain evidence="1">CU02</strain>
    </source>
</reference>
<comment type="caution">
    <text evidence="1">The sequence shown here is derived from an EMBL/GenBank/DDBJ whole genome shotgun (WGS) entry which is preliminary data.</text>
</comment>
<proteinExistence type="predicted"/>
<protein>
    <submittedName>
        <fullName evidence="1">Uncharacterized protein</fullName>
    </submittedName>
</protein>
<dbReference type="Proteomes" id="UP001153331">
    <property type="component" value="Unassembled WGS sequence"/>
</dbReference>
<gene>
    <name evidence="1" type="ORF">OPT61_g8339</name>
</gene>
<organism evidence="1 2">
    <name type="scientific">Boeremia exigua</name>
    <dbReference type="NCBI Taxonomy" id="749465"/>
    <lineage>
        <taxon>Eukaryota</taxon>
        <taxon>Fungi</taxon>
        <taxon>Dikarya</taxon>
        <taxon>Ascomycota</taxon>
        <taxon>Pezizomycotina</taxon>
        <taxon>Dothideomycetes</taxon>
        <taxon>Pleosporomycetidae</taxon>
        <taxon>Pleosporales</taxon>
        <taxon>Pleosporineae</taxon>
        <taxon>Didymellaceae</taxon>
        <taxon>Boeremia</taxon>
    </lineage>
</organism>
<keyword evidence="2" id="KW-1185">Reference proteome</keyword>
<dbReference type="EMBL" id="JAPHNI010000786">
    <property type="protein sequence ID" value="KAJ8108199.1"/>
    <property type="molecule type" value="Genomic_DNA"/>
</dbReference>